<dbReference type="PANTHER" id="PTHR34981:SF1">
    <property type="entry name" value="CELL DIVISION PROTEIN ZAPA"/>
    <property type="match status" value="1"/>
</dbReference>
<dbReference type="Gene3D" id="3.30.160.880">
    <property type="entry name" value="Cell division protein ZapA protomer, N-terminal domain"/>
    <property type="match status" value="1"/>
</dbReference>
<evidence type="ECO:0000256" key="3">
    <source>
        <dbReference type="ARBA" id="ARBA00015195"/>
    </source>
</evidence>
<keyword evidence="8" id="KW-0131">Cell cycle</keyword>
<dbReference type="AlphaFoldDB" id="A0A370DDR9"/>
<dbReference type="GO" id="GO:0000921">
    <property type="term" value="P:septin ring assembly"/>
    <property type="evidence" value="ECO:0007669"/>
    <property type="project" value="TreeGrafter"/>
</dbReference>
<evidence type="ECO:0000313" key="12">
    <source>
        <dbReference type="EMBL" id="RDH83055.1"/>
    </source>
</evidence>
<dbReference type="EMBL" id="QFXC01000011">
    <property type="protein sequence ID" value="RDH83055.1"/>
    <property type="molecule type" value="Genomic_DNA"/>
</dbReference>
<evidence type="ECO:0000256" key="7">
    <source>
        <dbReference type="ARBA" id="ARBA00023210"/>
    </source>
</evidence>
<dbReference type="Gene3D" id="1.20.5.50">
    <property type="match status" value="1"/>
</dbReference>
<evidence type="ECO:0000256" key="1">
    <source>
        <dbReference type="ARBA" id="ARBA00004496"/>
    </source>
</evidence>
<comment type="caution">
    <text evidence="12">The sequence shown here is derived from an EMBL/GenBank/DDBJ whole genome shotgun (WGS) entry which is preliminary data.</text>
</comment>
<evidence type="ECO:0000256" key="6">
    <source>
        <dbReference type="ARBA" id="ARBA00023054"/>
    </source>
</evidence>
<accession>A0A370DDR9</accession>
<dbReference type="GO" id="GO:0032153">
    <property type="term" value="C:cell division site"/>
    <property type="evidence" value="ECO:0007669"/>
    <property type="project" value="TreeGrafter"/>
</dbReference>
<dbReference type="Proteomes" id="UP000254266">
    <property type="component" value="Unassembled WGS sequence"/>
</dbReference>
<dbReference type="GO" id="GO:0043093">
    <property type="term" value="P:FtsZ-dependent cytokinesis"/>
    <property type="evidence" value="ECO:0007669"/>
    <property type="project" value="TreeGrafter"/>
</dbReference>
<evidence type="ECO:0000256" key="11">
    <source>
        <dbReference type="ARBA" id="ARBA00033158"/>
    </source>
</evidence>
<comment type="subunit">
    <text evidence="10">Homodimer. Interacts with FtsZ.</text>
</comment>
<dbReference type="InterPro" id="IPR036192">
    <property type="entry name" value="Cell_div_ZapA-like_sf"/>
</dbReference>
<evidence type="ECO:0000256" key="8">
    <source>
        <dbReference type="ARBA" id="ARBA00023306"/>
    </source>
</evidence>
<comment type="subcellular location">
    <subcellularLocation>
        <location evidence="1">Cytoplasm</location>
    </subcellularLocation>
</comment>
<keyword evidence="5 12" id="KW-0132">Cell division</keyword>
<sequence length="100" mass="11096">MSDSSGLNIRIMDKDYRVACPADQQSSLKDSADFLNDRLDDIKNKGSIIGTERIAVMAALNLAHELLSSHVSMDSFSDVDNRMLNLQKKIDIALRDIEVA</sequence>
<name>A0A370DDR9_9GAMM</name>
<keyword evidence="7" id="KW-0717">Septation</keyword>
<keyword evidence="4" id="KW-0963">Cytoplasm</keyword>
<dbReference type="GO" id="GO:0000917">
    <property type="term" value="P:division septum assembly"/>
    <property type="evidence" value="ECO:0007669"/>
    <property type="project" value="UniProtKB-KW"/>
</dbReference>
<evidence type="ECO:0000313" key="13">
    <source>
        <dbReference type="Proteomes" id="UP000254266"/>
    </source>
</evidence>
<proteinExistence type="inferred from homology"/>
<evidence type="ECO:0000256" key="4">
    <source>
        <dbReference type="ARBA" id="ARBA00022490"/>
    </source>
</evidence>
<evidence type="ECO:0000256" key="2">
    <source>
        <dbReference type="ARBA" id="ARBA00010074"/>
    </source>
</evidence>
<dbReference type="InterPro" id="IPR042233">
    <property type="entry name" value="Cell_div_ZapA_N"/>
</dbReference>
<dbReference type="GO" id="GO:0005829">
    <property type="term" value="C:cytosol"/>
    <property type="evidence" value="ECO:0007669"/>
    <property type="project" value="TreeGrafter"/>
</dbReference>
<evidence type="ECO:0000256" key="9">
    <source>
        <dbReference type="ARBA" id="ARBA00024910"/>
    </source>
</evidence>
<dbReference type="PANTHER" id="PTHR34981">
    <property type="entry name" value="CELL DIVISION PROTEIN ZAPA"/>
    <property type="match status" value="1"/>
</dbReference>
<protein>
    <recommendedName>
        <fullName evidence="3">Cell division protein ZapA</fullName>
    </recommendedName>
    <alternativeName>
        <fullName evidence="11">Z ring-associated protein ZapA</fullName>
    </alternativeName>
</protein>
<keyword evidence="13" id="KW-1185">Reference proteome</keyword>
<organism evidence="12 13">
    <name type="scientific">endosymbiont of Galathealinum brachiosum</name>
    <dbReference type="NCBI Taxonomy" id="2200906"/>
    <lineage>
        <taxon>Bacteria</taxon>
        <taxon>Pseudomonadati</taxon>
        <taxon>Pseudomonadota</taxon>
        <taxon>Gammaproteobacteria</taxon>
        <taxon>sulfur-oxidizing symbionts</taxon>
    </lineage>
</organism>
<keyword evidence="6" id="KW-0175">Coiled coil</keyword>
<dbReference type="InterPro" id="IPR007838">
    <property type="entry name" value="Cell_div_ZapA-like"/>
</dbReference>
<dbReference type="Pfam" id="PF05164">
    <property type="entry name" value="ZapA"/>
    <property type="match status" value="1"/>
</dbReference>
<dbReference type="SUPFAM" id="SSF102829">
    <property type="entry name" value="Cell division protein ZapA-like"/>
    <property type="match status" value="1"/>
</dbReference>
<evidence type="ECO:0000256" key="5">
    <source>
        <dbReference type="ARBA" id="ARBA00022618"/>
    </source>
</evidence>
<evidence type="ECO:0000256" key="10">
    <source>
        <dbReference type="ARBA" id="ARBA00026068"/>
    </source>
</evidence>
<reference evidence="12 13" key="1">
    <citation type="journal article" date="2018" name="ISME J.">
        <title>Endosymbiont genomes yield clues of tubeworm success.</title>
        <authorList>
            <person name="Li Y."/>
            <person name="Liles M.R."/>
            <person name="Halanych K.M."/>
        </authorList>
    </citation>
    <scope>NUCLEOTIDE SEQUENCE [LARGE SCALE GENOMIC DNA]</scope>
    <source>
        <strain evidence="12">A1464</strain>
    </source>
</reference>
<gene>
    <name evidence="12" type="ORF">DIZ80_12410</name>
</gene>
<comment type="function">
    <text evidence="9">Activator of cell division through the inhibition of FtsZ GTPase activity, therefore promoting FtsZ assembly into bundles of protofilaments necessary for the formation of the division Z ring. It is recruited early at mid-cell but it is not essential for cell division.</text>
</comment>
<dbReference type="GO" id="GO:0030428">
    <property type="term" value="C:cell septum"/>
    <property type="evidence" value="ECO:0007669"/>
    <property type="project" value="TreeGrafter"/>
</dbReference>
<comment type="similarity">
    <text evidence="2">Belongs to the ZapA family. Type 1 subfamily.</text>
</comment>